<comment type="caution">
    <text evidence="1">The sequence shown here is derived from an EMBL/GenBank/DDBJ whole genome shotgun (WGS) entry which is preliminary data.</text>
</comment>
<sequence>MARQPHPAALTMRRGLASVTLLVAACQATPFAVEQDALLDAPDAATRQAIQRAASDLFDGAALLLADDAFTRDSSVSIAQRERRGPDGLRIESRDLAVPHVLTLRTGRDGCVLWRPDSGRRATLPGVRCRPA</sequence>
<gene>
    <name evidence="1" type="ORF">GGR36_003027</name>
</gene>
<dbReference type="Proteomes" id="UP000561045">
    <property type="component" value="Unassembled WGS sequence"/>
</dbReference>
<organism evidence="1 2">
    <name type="scientific">Niveibacterium umoris</name>
    <dbReference type="NCBI Taxonomy" id="1193620"/>
    <lineage>
        <taxon>Bacteria</taxon>
        <taxon>Pseudomonadati</taxon>
        <taxon>Pseudomonadota</taxon>
        <taxon>Betaproteobacteria</taxon>
        <taxon>Rhodocyclales</taxon>
        <taxon>Rhodocyclaceae</taxon>
        <taxon>Niveibacterium</taxon>
    </lineage>
</organism>
<dbReference type="EMBL" id="JACIET010000002">
    <property type="protein sequence ID" value="MBB4013681.1"/>
    <property type="molecule type" value="Genomic_DNA"/>
</dbReference>
<protein>
    <submittedName>
        <fullName evidence="1">Uncharacterized protein</fullName>
    </submittedName>
</protein>
<proteinExistence type="predicted"/>
<accession>A0A840BJH1</accession>
<dbReference type="AlphaFoldDB" id="A0A840BJH1"/>
<dbReference type="RefSeq" id="WP_183635614.1">
    <property type="nucleotide sequence ID" value="NZ_BAABLE010000005.1"/>
</dbReference>
<reference evidence="1 2" key="1">
    <citation type="submission" date="2020-08" db="EMBL/GenBank/DDBJ databases">
        <title>Genomic Encyclopedia of Type Strains, Phase IV (KMG-IV): sequencing the most valuable type-strain genomes for metagenomic binning, comparative biology and taxonomic classification.</title>
        <authorList>
            <person name="Goeker M."/>
        </authorList>
    </citation>
    <scope>NUCLEOTIDE SEQUENCE [LARGE SCALE GENOMIC DNA]</scope>
    <source>
        <strain evidence="1 2">DSM 106739</strain>
    </source>
</reference>
<dbReference type="PROSITE" id="PS51257">
    <property type="entry name" value="PROKAR_LIPOPROTEIN"/>
    <property type="match status" value="1"/>
</dbReference>
<evidence type="ECO:0000313" key="2">
    <source>
        <dbReference type="Proteomes" id="UP000561045"/>
    </source>
</evidence>
<evidence type="ECO:0000313" key="1">
    <source>
        <dbReference type="EMBL" id="MBB4013681.1"/>
    </source>
</evidence>
<name>A0A840BJH1_9RHOO</name>
<keyword evidence="2" id="KW-1185">Reference proteome</keyword>